<evidence type="ECO:0000313" key="2">
    <source>
        <dbReference type="Proteomes" id="UP000035763"/>
    </source>
</evidence>
<evidence type="ECO:0000313" key="1">
    <source>
        <dbReference type="EMBL" id="CCH75705.1"/>
    </source>
</evidence>
<comment type="caution">
    <text evidence="1">The sequence shown here is derived from an EMBL/GenBank/DDBJ whole genome shotgun (WGS) entry which is preliminary data.</text>
</comment>
<dbReference type="RefSeq" id="WP_048693476.1">
    <property type="nucleotide sequence ID" value="NZ_HG764815.1"/>
</dbReference>
<dbReference type="AlphaFoldDB" id="W6K383"/>
<organism evidence="1 2">
    <name type="scientific">Nostocoides australiense Ben110</name>
    <dbReference type="NCBI Taxonomy" id="1193182"/>
    <lineage>
        <taxon>Bacteria</taxon>
        <taxon>Bacillati</taxon>
        <taxon>Actinomycetota</taxon>
        <taxon>Actinomycetes</taxon>
        <taxon>Micrococcales</taxon>
        <taxon>Intrasporangiaceae</taxon>
        <taxon>Nostocoides</taxon>
    </lineage>
</organism>
<reference evidence="1 2" key="1">
    <citation type="journal article" date="2013" name="ISME J.">
        <title>A metabolic model for members of the genus Tetrasphaera involved in enhanced biological phosphorus removal.</title>
        <authorList>
            <person name="Kristiansen R."/>
            <person name="Nguyen H.T.T."/>
            <person name="Saunders A.M."/>
            <person name="Nielsen J.L."/>
            <person name="Wimmer R."/>
            <person name="Le V.Q."/>
            <person name="McIlroy S.J."/>
            <person name="Petrovski S."/>
            <person name="Seviour R.J."/>
            <person name="Calteau A."/>
            <person name="Nielsen K.L."/>
            <person name="Nielsen P.H."/>
        </authorList>
    </citation>
    <scope>NUCLEOTIDE SEQUENCE [LARGE SCALE GENOMIC DNA]</scope>
    <source>
        <strain evidence="1 2">Ben110</strain>
    </source>
</reference>
<dbReference type="EMBL" id="CAJA01000518">
    <property type="protein sequence ID" value="CCH75705.1"/>
    <property type="molecule type" value="Genomic_DNA"/>
</dbReference>
<keyword evidence="2" id="KW-1185">Reference proteome</keyword>
<protein>
    <submittedName>
        <fullName evidence="1">Uncharacterized protein</fullName>
    </submittedName>
</protein>
<sequence>MQVELTGGATGRVSGYADQLVRAWGAGRKAEALKYGTSGVVNQLWDFSHGAGGGGWIRTTTVGGMFETKVSYTCESAYVDFTIKPAAAAAGQPQSVVKVYTQGAD</sequence>
<gene>
    <name evidence="1" type="ORF">BN11_90020</name>
</gene>
<accession>W6K383</accession>
<dbReference type="OrthoDB" id="4872142at2"/>
<name>W6K383_9MICO</name>
<dbReference type="Proteomes" id="UP000035763">
    <property type="component" value="Unassembled WGS sequence"/>
</dbReference>
<proteinExistence type="predicted"/>